<dbReference type="InParanoid" id="A0A0H2SAC4"/>
<dbReference type="InterPro" id="IPR009081">
    <property type="entry name" value="PP-bd_ACP"/>
</dbReference>
<dbReference type="PROSITE" id="PS00455">
    <property type="entry name" value="AMP_BINDING"/>
    <property type="match status" value="1"/>
</dbReference>
<feature type="domain" description="Carrier" evidence="3">
    <location>
        <begin position="573"/>
        <end position="653"/>
    </location>
</feature>
<dbReference type="GO" id="GO:0031177">
    <property type="term" value="F:phosphopantetheine binding"/>
    <property type="evidence" value="ECO:0007669"/>
    <property type="project" value="InterPro"/>
</dbReference>
<dbReference type="Proteomes" id="UP000053477">
    <property type="component" value="Unassembled WGS sequence"/>
</dbReference>
<evidence type="ECO:0000259" key="3">
    <source>
        <dbReference type="PROSITE" id="PS50075"/>
    </source>
</evidence>
<dbReference type="SUPFAM" id="SSF56801">
    <property type="entry name" value="Acetyl-CoA synthetase-like"/>
    <property type="match status" value="1"/>
</dbReference>
<dbReference type="AlphaFoldDB" id="A0A0H2SAC4"/>
<dbReference type="SUPFAM" id="SSF47336">
    <property type="entry name" value="ACP-like"/>
    <property type="match status" value="1"/>
</dbReference>
<dbReference type="EMBL" id="KQ085892">
    <property type="protein sequence ID" value="KLO18658.1"/>
    <property type="molecule type" value="Genomic_DNA"/>
</dbReference>
<dbReference type="InterPro" id="IPR042099">
    <property type="entry name" value="ANL_N_sf"/>
</dbReference>
<keyword evidence="1" id="KW-0596">Phosphopantetheine</keyword>
<dbReference type="PANTHER" id="PTHR43439">
    <property type="entry name" value="PHENYLACETATE-COENZYME A LIGASE"/>
    <property type="match status" value="1"/>
</dbReference>
<dbReference type="Gene3D" id="1.10.1200.10">
    <property type="entry name" value="ACP-like"/>
    <property type="match status" value="1"/>
</dbReference>
<evidence type="ECO:0000313" key="4">
    <source>
        <dbReference type="EMBL" id="KLO18658.1"/>
    </source>
</evidence>
<dbReference type="PROSITE" id="PS50075">
    <property type="entry name" value="CARRIER"/>
    <property type="match status" value="1"/>
</dbReference>
<proteinExistence type="predicted"/>
<evidence type="ECO:0000256" key="2">
    <source>
        <dbReference type="ARBA" id="ARBA00022553"/>
    </source>
</evidence>
<sequence>MQPPMIHGRQSTTFSSPPLNAKMTLPEMYDWNYRNSAQHPLFVYEEEPGNATTITWGQAVPAMRRVSKIIGSQLTSLKSDEPQDSNIVIGVLASLDTITYFCLLVGVLRMGWTVFPMSPRNNAEVITELLEKSKATHIIVSSDATMQNLATTSVENLEGRNIPILKAPTFQDLFPLVEESEKQDKHTSTPIILDIDGSGAILHSSGTTGNPKPVRWTHRALRQFALHPCYGDVDLTGKIMSIHAMGMYHGIGMLQVAFVATTGLVLSMFKPRSPLIVPDPVNVIEEALRTKSDFIYCAPTFIETWSRSGVYVDELARLDGIFYGGGPLNKDVGDTLASKGVKIGLSYGSTQCGRLSKFYTEPLEHDWEYFEFVDYTEPHFVPDGHGAYEVIILETDDFTPCVINCEINGKKGYATNDLVERHPSKENYWRIVGRTDDQIMHSTGLKTNPRPLEKILEEDPRIRSALIFGRGQLTCGLLVQPASEYIFDINDTSKANAFIQTIWPTVQKVNQRAPYYSKLFKEMILVASPNKPFIFNSKGSPKRDTMLAAYDDEIIRLYSTASDILPGVGPGTWDLASTISFIRDAVENVMGVERIPVDDDLFSTGCDSLHATWIRNTILTALRKAHTDVTIPVNVVYQYSSISSLAAFISGKVEHKSDNSIDANGQSSFNGETSSAESKAHVQNVADEYVGKLIAAASAVSPIERTRNDCIILTGSSGSLGVNLLSQMIKDVGIGRIYALSRKSEGISLLEKHATAFRKAGLDETALKSNKLVLLSADLAFPGFGMDSNILAEMRSSVTHIVHNGWRVDFNANLRSFESCLKGVINLISFAIGCETRTLPRFIFVSSVGVVHDSPGSEPVIEEAIRPDDCPSSSGYSESKWIAERLLIEGTVRAGLRPIIVRLGQLAGCDNGAWNTKEWFPSLIKSSVNLGLIPNVRGSVSWLSCSTVASIILEIRDSFEPILHVVHPAGVPWSEIINEFSERLKLRVVPYETWLSSLERSGHNASEHGVFDEDLLRASPAFQLLAYFQHADVTSPGREQLGARLLSTAKAVKESPTLRSPTLPRFSGVDVDKWLSFWYASGFLSRGQTM</sequence>
<dbReference type="Pfam" id="PF00550">
    <property type="entry name" value="PP-binding"/>
    <property type="match status" value="1"/>
</dbReference>
<dbReference type="Pfam" id="PF00501">
    <property type="entry name" value="AMP-binding"/>
    <property type="match status" value="1"/>
</dbReference>
<evidence type="ECO:0000256" key="1">
    <source>
        <dbReference type="ARBA" id="ARBA00022450"/>
    </source>
</evidence>
<dbReference type="STRING" id="27342.A0A0H2SAC4"/>
<accession>A0A0H2SAC4</accession>
<dbReference type="Pfam" id="PF07993">
    <property type="entry name" value="NAD_binding_4"/>
    <property type="match status" value="1"/>
</dbReference>
<name>A0A0H2SAC4_9AGAM</name>
<dbReference type="Pfam" id="PF23562">
    <property type="entry name" value="AMP-binding_C_3"/>
    <property type="match status" value="1"/>
</dbReference>
<dbReference type="SMART" id="SM00823">
    <property type="entry name" value="PKS_PP"/>
    <property type="match status" value="1"/>
</dbReference>
<dbReference type="InterPro" id="IPR020806">
    <property type="entry name" value="PKS_PP-bd"/>
</dbReference>
<dbReference type="InterPro" id="IPR051414">
    <property type="entry name" value="Adenylate-forming_Reductase"/>
</dbReference>
<gene>
    <name evidence="4" type="ORF">SCHPADRAFT_924923</name>
</gene>
<reference evidence="4 5" key="1">
    <citation type="submission" date="2015-04" db="EMBL/GenBank/DDBJ databases">
        <title>Complete genome sequence of Schizopora paradoxa KUC8140, a cosmopolitan wood degrader in East Asia.</title>
        <authorList>
            <consortium name="DOE Joint Genome Institute"/>
            <person name="Min B."/>
            <person name="Park H."/>
            <person name="Jang Y."/>
            <person name="Kim J.-J."/>
            <person name="Kim K.H."/>
            <person name="Pangilinan J."/>
            <person name="Lipzen A."/>
            <person name="Riley R."/>
            <person name="Grigoriev I.V."/>
            <person name="Spatafora J.W."/>
            <person name="Choi I.-G."/>
        </authorList>
    </citation>
    <scope>NUCLEOTIDE SEQUENCE [LARGE SCALE GENOMIC DNA]</scope>
    <source>
        <strain evidence="4 5">KUC8140</strain>
    </source>
</reference>
<dbReference type="OrthoDB" id="429813at2759"/>
<dbReference type="PANTHER" id="PTHR43439:SF2">
    <property type="entry name" value="ENZYME, PUTATIVE (JCVI)-RELATED"/>
    <property type="match status" value="1"/>
</dbReference>
<keyword evidence="5" id="KW-1185">Reference proteome</keyword>
<dbReference type="InterPro" id="IPR020845">
    <property type="entry name" value="AMP-binding_CS"/>
</dbReference>
<protein>
    <submittedName>
        <fullName evidence="4">Acetyl-CoA synthetase-like protein</fullName>
    </submittedName>
</protein>
<dbReference type="SUPFAM" id="SSF51735">
    <property type="entry name" value="NAD(P)-binding Rossmann-fold domains"/>
    <property type="match status" value="1"/>
</dbReference>
<dbReference type="InterPro" id="IPR036736">
    <property type="entry name" value="ACP-like_sf"/>
</dbReference>
<dbReference type="InterPro" id="IPR036291">
    <property type="entry name" value="NAD(P)-bd_dom_sf"/>
</dbReference>
<organism evidence="4 5">
    <name type="scientific">Schizopora paradoxa</name>
    <dbReference type="NCBI Taxonomy" id="27342"/>
    <lineage>
        <taxon>Eukaryota</taxon>
        <taxon>Fungi</taxon>
        <taxon>Dikarya</taxon>
        <taxon>Basidiomycota</taxon>
        <taxon>Agaricomycotina</taxon>
        <taxon>Agaricomycetes</taxon>
        <taxon>Hymenochaetales</taxon>
        <taxon>Schizoporaceae</taxon>
        <taxon>Schizopora</taxon>
    </lineage>
</organism>
<evidence type="ECO:0000313" key="5">
    <source>
        <dbReference type="Proteomes" id="UP000053477"/>
    </source>
</evidence>
<dbReference type="InterPro" id="IPR013120">
    <property type="entry name" value="FAR_NAD-bd"/>
</dbReference>
<dbReference type="Gene3D" id="3.40.50.12780">
    <property type="entry name" value="N-terminal domain of ligase-like"/>
    <property type="match status" value="1"/>
</dbReference>
<dbReference type="InterPro" id="IPR000873">
    <property type="entry name" value="AMP-dep_synth/lig_dom"/>
</dbReference>
<keyword evidence="2" id="KW-0597">Phosphoprotein</keyword>
<dbReference type="Gene3D" id="3.40.50.720">
    <property type="entry name" value="NAD(P)-binding Rossmann-like Domain"/>
    <property type="match status" value="1"/>
</dbReference>